<dbReference type="SUPFAM" id="SSF63848">
    <property type="entry name" value="Cell-division inhibitor MinC, C-terminal domain"/>
    <property type="match status" value="1"/>
</dbReference>
<comment type="caution">
    <text evidence="6">The sequence shown here is derived from an EMBL/GenBank/DDBJ whole genome shotgun (WGS) entry which is preliminary data.</text>
</comment>
<keyword evidence="3" id="KW-0131">Cell cycle</keyword>
<evidence type="ECO:0000256" key="3">
    <source>
        <dbReference type="ARBA" id="ARBA00023306"/>
    </source>
</evidence>
<dbReference type="PANTHER" id="PTHR34108:SF1">
    <property type="entry name" value="SEPTUM SITE-DETERMINING PROTEIN MINC"/>
    <property type="match status" value="1"/>
</dbReference>
<organism evidence="6 7">
    <name type="scientific">Coprococcus eutactus</name>
    <dbReference type="NCBI Taxonomy" id="33043"/>
    <lineage>
        <taxon>Bacteria</taxon>
        <taxon>Bacillati</taxon>
        <taxon>Bacillota</taxon>
        <taxon>Clostridia</taxon>
        <taxon>Lachnospirales</taxon>
        <taxon>Lachnospiraceae</taxon>
        <taxon>Coprococcus</taxon>
    </lineage>
</organism>
<name>A0A3R5WS96_9FIRM</name>
<evidence type="ECO:0000256" key="2">
    <source>
        <dbReference type="ARBA" id="ARBA00023210"/>
    </source>
</evidence>
<dbReference type="InterPro" id="IPR013033">
    <property type="entry name" value="MinC"/>
</dbReference>
<dbReference type="Pfam" id="PF03775">
    <property type="entry name" value="MinC_C"/>
    <property type="match status" value="1"/>
</dbReference>
<evidence type="ECO:0000256" key="1">
    <source>
        <dbReference type="ARBA" id="ARBA00022618"/>
    </source>
</evidence>
<comment type="subunit">
    <text evidence="4">Interacts with MinD and FtsZ.</text>
</comment>
<dbReference type="GO" id="GO:0000917">
    <property type="term" value="P:division septum assembly"/>
    <property type="evidence" value="ECO:0007669"/>
    <property type="project" value="UniProtKB-KW"/>
</dbReference>
<dbReference type="Proteomes" id="UP000283295">
    <property type="component" value="Unassembled WGS sequence"/>
</dbReference>
<accession>A0A3R5WS96</accession>
<dbReference type="InterPro" id="IPR005526">
    <property type="entry name" value="Septum_form_inhib_MinC_C"/>
</dbReference>
<sequence length="262" mass="29152">MEDKITRLSIKADRSGIAVYVPAHMSMDEICSELYRRFSHNACAFEKKGTIAVAFRGDAPTEAESHMIIDFLNDLDMNNVSFRYKKESGSTKTDNYNKYTETFCDSAIRSGYENVTHVSKSTENSIDNHIGSQMNMFRGTGITNDDSIYNKKYARKDIPYIFIGDIGRKQTLEIKGNVIILGNVAREAKVVSGRNIIVIGGLYGTAIAGKSNKYDSFVLAMYMAPKFLQIGNARSEFPNIRNYSDSSVVAANDGTSISITYI</sequence>
<evidence type="ECO:0000313" key="6">
    <source>
        <dbReference type="EMBL" id="RGS43338.1"/>
    </source>
</evidence>
<dbReference type="EMBL" id="QRVK01000007">
    <property type="protein sequence ID" value="RGS43338.1"/>
    <property type="molecule type" value="Genomic_DNA"/>
</dbReference>
<keyword evidence="2" id="KW-0717">Septation</keyword>
<feature type="domain" description="Septum formation inhibitor MinC C-terminal" evidence="5">
    <location>
        <begin position="169"/>
        <end position="242"/>
    </location>
</feature>
<dbReference type="OrthoDB" id="9790810at2"/>
<dbReference type="AlphaFoldDB" id="A0A3R5WS96"/>
<dbReference type="InterPro" id="IPR016098">
    <property type="entry name" value="CAP/MinC_C"/>
</dbReference>
<dbReference type="GO" id="GO:0000902">
    <property type="term" value="P:cell morphogenesis"/>
    <property type="evidence" value="ECO:0007669"/>
    <property type="project" value="InterPro"/>
</dbReference>
<evidence type="ECO:0000259" key="5">
    <source>
        <dbReference type="Pfam" id="PF03775"/>
    </source>
</evidence>
<dbReference type="InterPro" id="IPR036145">
    <property type="entry name" value="MinC_C_sf"/>
</dbReference>
<proteinExistence type="predicted"/>
<gene>
    <name evidence="6" type="ORF">DWX94_04510</name>
</gene>
<reference evidence="6 7" key="1">
    <citation type="submission" date="2018-08" db="EMBL/GenBank/DDBJ databases">
        <title>A genome reference for cultivated species of the human gut microbiota.</title>
        <authorList>
            <person name="Zou Y."/>
            <person name="Xue W."/>
            <person name="Luo G."/>
        </authorList>
    </citation>
    <scope>NUCLEOTIDE SEQUENCE [LARGE SCALE GENOMIC DNA]</scope>
    <source>
        <strain evidence="6 7">AF22-21</strain>
    </source>
</reference>
<dbReference type="Gene3D" id="2.160.20.70">
    <property type="match status" value="1"/>
</dbReference>
<protein>
    <recommendedName>
        <fullName evidence="5">Septum formation inhibitor MinC C-terminal domain-containing protein</fullName>
    </recommendedName>
</protein>
<dbReference type="GO" id="GO:1901891">
    <property type="term" value="P:regulation of cell septum assembly"/>
    <property type="evidence" value="ECO:0007669"/>
    <property type="project" value="InterPro"/>
</dbReference>
<dbReference type="PANTHER" id="PTHR34108">
    <property type="entry name" value="SEPTUM SITE-DETERMINING PROTEIN MINC"/>
    <property type="match status" value="1"/>
</dbReference>
<evidence type="ECO:0000256" key="4">
    <source>
        <dbReference type="ARBA" id="ARBA00046874"/>
    </source>
</evidence>
<evidence type="ECO:0000313" key="7">
    <source>
        <dbReference type="Proteomes" id="UP000283295"/>
    </source>
</evidence>
<keyword evidence="1" id="KW-0132">Cell division</keyword>